<dbReference type="eggNOG" id="COG0265">
    <property type="taxonomic scope" value="Bacteria"/>
</dbReference>
<evidence type="ECO:0000256" key="13">
    <source>
        <dbReference type="ARBA" id="ARBA00032850"/>
    </source>
</evidence>
<dbReference type="InterPro" id="IPR011782">
    <property type="entry name" value="Pept_S1C_Do"/>
</dbReference>
<dbReference type="PANTHER" id="PTHR22939">
    <property type="entry name" value="SERINE PROTEASE FAMILY S1C HTRA-RELATED"/>
    <property type="match status" value="1"/>
</dbReference>
<feature type="active site" description="Charge relay system" evidence="14">
    <location>
        <position position="232"/>
    </location>
</feature>
<dbReference type="Gene3D" id="2.30.42.10">
    <property type="match status" value="2"/>
</dbReference>
<feature type="active site" description="Charge relay system" evidence="14">
    <location>
        <position position="129"/>
    </location>
</feature>
<evidence type="ECO:0000256" key="12">
    <source>
        <dbReference type="ARBA" id="ARBA00023016"/>
    </source>
</evidence>
<evidence type="ECO:0000256" key="4">
    <source>
        <dbReference type="ARBA" id="ARBA00013035"/>
    </source>
</evidence>
<feature type="binding site" evidence="15">
    <location>
        <position position="129"/>
    </location>
    <ligand>
        <name>substrate</name>
    </ligand>
</feature>
<accession>A0A011QNV3</accession>
<dbReference type="Proteomes" id="UP000022141">
    <property type="component" value="Unassembled WGS sequence"/>
</dbReference>
<dbReference type="SUPFAM" id="SSF50156">
    <property type="entry name" value="PDZ domain-like"/>
    <property type="match status" value="2"/>
</dbReference>
<feature type="active site" description="Charge relay system" evidence="14">
    <location>
        <position position="159"/>
    </location>
</feature>
<keyword evidence="7" id="KW-0732">Signal</keyword>
<comment type="subcellular location">
    <subcellularLocation>
        <location evidence="2">Periplasm</location>
    </subcellularLocation>
</comment>
<comment type="similarity">
    <text evidence="3">Belongs to the peptidase S1C family.</text>
</comment>
<feature type="binding site" evidence="15">
    <location>
        <position position="159"/>
    </location>
    <ligand>
        <name>substrate</name>
    </ligand>
</feature>
<dbReference type="STRING" id="1454004.AW11_00633"/>
<dbReference type="SMART" id="SM00228">
    <property type="entry name" value="PDZ"/>
    <property type="match status" value="2"/>
</dbReference>
<evidence type="ECO:0000256" key="6">
    <source>
        <dbReference type="ARBA" id="ARBA00022670"/>
    </source>
</evidence>
<organism evidence="17 18">
    <name type="scientific">Accumulibacter regalis</name>
    <dbReference type="NCBI Taxonomy" id="522306"/>
    <lineage>
        <taxon>Bacteria</taxon>
        <taxon>Pseudomonadati</taxon>
        <taxon>Pseudomonadota</taxon>
        <taxon>Betaproteobacteria</taxon>
        <taxon>Candidatus Accumulibacter</taxon>
    </lineage>
</organism>
<keyword evidence="6" id="KW-0645">Protease</keyword>
<evidence type="ECO:0000256" key="10">
    <source>
        <dbReference type="ARBA" id="ARBA00022801"/>
    </source>
</evidence>
<dbReference type="EC" id="3.4.21.107" evidence="4"/>
<keyword evidence="8" id="KW-0677">Repeat</keyword>
<gene>
    <name evidence="17" type="primary">mucD_2</name>
    <name evidence="17" type="ORF">AW11_00633</name>
</gene>
<dbReference type="CDD" id="cd10839">
    <property type="entry name" value="cpPDZ1_DegP-like"/>
    <property type="match status" value="1"/>
</dbReference>
<feature type="binding site" evidence="15">
    <location>
        <begin position="230"/>
        <end position="232"/>
    </location>
    <ligand>
        <name>substrate</name>
    </ligand>
</feature>
<proteinExistence type="inferred from homology"/>
<name>A0A011QNV3_ACCRE</name>
<evidence type="ECO:0000256" key="2">
    <source>
        <dbReference type="ARBA" id="ARBA00004418"/>
    </source>
</evidence>
<dbReference type="Pfam" id="PF17820">
    <property type="entry name" value="PDZ_6"/>
    <property type="match status" value="1"/>
</dbReference>
<dbReference type="CDD" id="cd06779">
    <property type="entry name" value="cpPDZ_Deg_HtrA-like"/>
    <property type="match status" value="1"/>
</dbReference>
<evidence type="ECO:0000256" key="8">
    <source>
        <dbReference type="ARBA" id="ARBA00022737"/>
    </source>
</evidence>
<keyword evidence="11" id="KW-0720">Serine protease</keyword>
<comment type="catalytic activity">
    <reaction evidence="1">
        <text>Acts on substrates that are at least partially unfolded. The cleavage site P1 residue is normally between a pair of hydrophobic residues, such as Val-|-Val.</text>
        <dbReference type="EC" id="3.4.21.107"/>
    </reaction>
</comment>
<feature type="domain" description="PDZ" evidence="16">
    <location>
        <begin position="276"/>
        <end position="367"/>
    </location>
</feature>
<dbReference type="AlphaFoldDB" id="A0A011QNV3"/>
<evidence type="ECO:0000256" key="14">
    <source>
        <dbReference type="PIRSR" id="PIRSR611782-1"/>
    </source>
</evidence>
<dbReference type="GO" id="GO:0042597">
    <property type="term" value="C:periplasmic space"/>
    <property type="evidence" value="ECO:0007669"/>
    <property type="project" value="UniProtKB-SubCell"/>
</dbReference>
<evidence type="ECO:0000313" key="17">
    <source>
        <dbReference type="EMBL" id="EXI90775.1"/>
    </source>
</evidence>
<evidence type="ECO:0000256" key="7">
    <source>
        <dbReference type="ARBA" id="ARBA00022729"/>
    </source>
</evidence>
<dbReference type="PRINTS" id="PR00834">
    <property type="entry name" value="PROTEASES2C"/>
</dbReference>
<keyword evidence="12" id="KW-0346">Stress response</keyword>
<evidence type="ECO:0000256" key="15">
    <source>
        <dbReference type="PIRSR" id="PIRSR611782-2"/>
    </source>
</evidence>
<evidence type="ECO:0000259" key="16">
    <source>
        <dbReference type="PROSITE" id="PS50106"/>
    </source>
</evidence>
<dbReference type="PATRIC" id="fig|1454004.3.peg.657"/>
<dbReference type="Pfam" id="PF13365">
    <property type="entry name" value="Trypsin_2"/>
    <property type="match status" value="1"/>
</dbReference>
<evidence type="ECO:0000256" key="1">
    <source>
        <dbReference type="ARBA" id="ARBA00001772"/>
    </source>
</evidence>
<dbReference type="InterPro" id="IPR041489">
    <property type="entry name" value="PDZ_6"/>
</dbReference>
<feature type="domain" description="PDZ" evidence="16">
    <location>
        <begin position="380"/>
        <end position="471"/>
    </location>
</feature>
<keyword evidence="18" id="KW-1185">Reference proteome</keyword>
<dbReference type="InterPro" id="IPR001940">
    <property type="entry name" value="Peptidase_S1C"/>
</dbReference>
<dbReference type="InterPro" id="IPR001478">
    <property type="entry name" value="PDZ"/>
</dbReference>
<evidence type="ECO:0000256" key="3">
    <source>
        <dbReference type="ARBA" id="ARBA00010541"/>
    </source>
</evidence>
<sequence>MQATTFKRSLLAAALIAAVGVGYAKLGGDVIRPADAVAALAAPSAAPLANPAVGLPDFRAIVEHSGPAVVNISAVGASKTAYSGGDRDERVPELFRHFGIPMPDGGAPSRGMGSGFIVSADGLILTNAHVVSDADEVTVKLTDKREFKARVVGLDKLTDIAVLRIAAKNLPVVRLGSPGSAQVGEWVVAIGSPFGFENSVTAGIVSAKGRSLASDSYVPFIQTDVAVNPGNSGGPLINLNGEVIGINSQIYSRNGGYQGVSFAIPIDVAMNIQEQLLKNGKVSHGRLGVTIQEVSQSLAESFGLKNTAGALISSVEKGSPAAAAGLEAGDIILKLDATEIGSSAELPPLVAAIKPGTQIALQVWRKGGTRDIALSVGEIPTQAQAAASGGEADNPRLGLALRPLSPQEQQASGTAGGLLVENVSGPAAKAGIRRGDIVLSLNGQEVRDIAQLRALLDKSGRKVALLIERDDAKIFVPVDIG</sequence>
<evidence type="ECO:0000256" key="9">
    <source>
        <dbReference type="ARBA" id="ARBA00022764"/>
    </source>
</evidence>
<dbReference type="GO" id="GO:0004252">
    <property type="term" value="F:serine-type endopeptidase activity"/>
    <property type="evidence" value="ECO:0007669"/>
    <property type="project" value="InterPro"/>
</dbReference>
<keyword evidence="10 17" id="KW-0378">Hydrolase</keyword>
<protein>
    <recommendedName>
        <fullName evidence="5">Probable periplasmic serine endoprotease DegP-like</fullName>
        <ecNumber evidence="4">3.4.21.107</ecNumber>
    </recommendedName>
    <alternativeName>
        <fullName evidence="13">Protease Do</fullName>
    </alternativeName>
</protein>
<dbReference type="PROSITE" id="PS50106">
    <property type="entry name" value="PDZ"/>
    <property type="match status" value="2"/>
</dbReference>
<dbReference type="PANTHER" id="PTHR22939:SF130">
    <property type="entry name" value="PERIPLASMIC SERINE ENDOPROTEASE DEGP-LIKE-RELATED"/>
    <property type="match status" value="1"/>
</dbReference>
<dbReference type="Pfam" id="PF13180">
    <property type="entry name" value="PDZ_2"/>
    <property type="match status" value="1"/>
</dbReference>
<dbReference type="Gene3D" id="2.40.10.120">
    <property type="match status" value="1"/>
</dbReference>
<evidence type="ECO:0000256" key="5">
    <source>
        <dbReference type="ARBA" id="ARBA00013958"/>
    </source>
</evidence>
<dbReference type="GO" id="GO:0006508">
    <property type="term" value="P:proteolysis"/>
    <property type="evidence" value="ECO:0007669"/>
    <property type="project" value="UniProtKB-KW"/>
</dbReference>
<dbReference type="NCBIfam" id="TIGR02037">
    <property type="entry name" value="degP_htrA_DO"/>
    <property type="match status" value="1"/>
</dbReference>
<dbReference type="SUPFAM" id="SSF50494">
    <property type="entry name" value="Trypsin-like serine proteases"/>
    <property type="match status" value="1"/>
</dbReference>
<keyword evidence="9" id="KW-0574">Periplasm</keyword>
<evidence type="ECO:0000313" key="18">
    <source>
        <dbReference type="Proteomes" id="UP000022141"/>
    </source>
</evidence>
<comment type="caution">
    <text evidence="17">The sequence shown here is derived from an EMBL/GenBank/DDBJ whole genome shotgun (WGS) entry which is preliminary data.</text>
</comment>
<dbReference type="EMBL" id="JEMY01000004">
    <property type="protein sequence ID" value="EXI90775.1"/>
    <property type="molecule type" value="Genomic_DNA"/>
</dbReference>
<reference evidence="17" key="1">
    <citation type="submission" date="2014-02" db="EMBL/GenBank/DDBJ databases">
        <title>Expanding our view of genomic diversity in Candidatus Accumulibacter clades.</title>
        <authorList>
            <person name="Skennerton C.T."/>
            <person name="Barr J.J."/>
            <person name="Slater F.R."/>
            <person name="Bond P.L."/>
            <person name="Tyson G.W."/>
        </authorList>
    </citation>
    <scope>NUCLEOTIDE SEQUENCE [LARGE SCALE GENOMIC DNA]</scope>
</reference>
<evidence type="ECO:0000256" key="11">
    <source>
        <dbReference type="ARBA" id="ARBA00022825"/>
    </source>
</evidence>
<dbReference type="InterPro" id="IPR009003">
    <property type="entry name" value="Peptidase_S1_PA"/>
</dbReference>
<dbReference type="InterPro" id="IPR036034">
    <property type="entry name" value="PDZ_sf"/>
</dbReference>